<dbReference type="SUPFAM" id="SSF89000">
    <property type="entry name" value="post-HMGL domain-like"/>
    <property type="match status" value="2"/>
</dbReference>
<evidence type="ECO:0000313" key="3">
    <source>
        <dbReference type="Proteomes" id="UP000293562"/>
    </source>
</evidence>
<dbReference type="CDD" id="cd07937">
    <property type="entry name" value="DRE_TIM_PC_TC_5S"/>
    <property type="match status" value="2"/>
</dbReference>
<keyword evidence="3" id="KW-1185">Reference proteome</keyword>
<dbReference type="Pfam" id="PF00682">
    <property type="entry name" value="HMGL-like"/>
    <property type="match status" value="2"/>
</dbReference>
<dbReference type="GO" id="GO:0006094">
    <property type="term" value="P:gluconeogenesis"/>
    <property type="evidence" value="ECO:0007669"/>
    <property type="project" value="TreeGrafter"/>
</dbReference>
<dbReference type="InterPro" id="IPR013785">
    <property type="entry name" value="Aldolase_TIM"/>
</dbReference>
<dbReference type="SUPFAM" id="SSF51569">
    <property type="entry name" value="Aldolase"/>
    <property type="match status" value="2"/>
</dbReference>
<organism evidence="2 3">
    <name type="scientific">Ancylomarina subtilis</name>
    <dbReference type="NCBI Taxonomy" id="1639035"/>
    <lineage>
        <taxon>Bacteria</taxon>
        <taxon>Pseudomonadati</taxon>
        <taxon>Bacteroidota</taxon>
        <taxon>Bacteroidia</taxon>
        <taxon>Marinilabiliales</taxon>
        <taxon>Marinifilaceae</taxon>
        <taxon>Ancylomarina</taxon>
    </lineage>
</organism>
<gene>
    <name evidence="2" type="ORF">EV201_0830</name>
</gene>
<dbReference type="InterPro" id="IPR055268">
    <property type="entry name" value="PCB-like"/>
</dbReference>
<protein>
    <submittedName>
        <fullName evidence="2">Pyruvate/oxaloacetate carboxyltransferase</fullName>
    </submittedName>
</protein>
<reference evidence="2 3" key="1">
    <citation type="submission" date="2019-02" db="EMBL/GenBank/DDBJ databases">
        <title>Genomic Encyclopedia of Type Strains, Phase IV (KMG-IV): sequencing the most valuable type-strain genomes for metagenomic binning, comparative biology and taxonomic classification.</title>
        <authorList>
            <person name="Goeker M."/>
        </authorList>
    </citation>
    <scope>NUCLEOTIDE SEQUENCE [LARGE SCALE GENOMIC DNA]</scope>
    <source>
        <strain evidence="2 3">DSM 28825</strain>
    </source>
</reference>
<evidence type="ECO:0000259" key="1">
    <source>
        <dbReference type="PROSITE" id="PS50991"/>
    </source>
</evidence>
<dbReference type="Gene3D" id="3.20.20.70">
    <property type="entry name" value="Aldolase class I"/>
    <property type="match status" value="2"/>
</dbReference>
<dbReference type="InterPro" id="IPR000891">
    <property type="entry name" value="PYR_CT"/>
</dbReference>
<dbReference type="PANTHER" id="PTHR43778:SF2">
    <property type="entry name" value="PYRUVATE CARBOXYLASE, MITOCHONDRIAL"/>
    <property type="match status" value="1"/>
</dbReference>
<dbReference type="InterPro" id="IPR003379">
    <property type="entry name" value="Carboxylase_cons_dom"/>
</dbReference>
<dbReference type="Proteomes" id="UP000293562">
    <property type="component" value="Unassembled WGS sequence"/>
</dbReference>
<dbReference type="RefSeq" id="WP_207224374.1">
    <property type="nucleotide sequence ID" value="NZ_SHKN01000001.1"/>
</dbReference>
<keyword evidence="2" id="KW-0670">Pyruvate</keyword>
<keyword evidence="2" id="KW-0808">Transferase</keyword>
<accession>A0A4Q7VJ38</accession>
<sequence length="1148" mass="128616">MIKNRKLLVRDLTLRDGQQSLFATRMPQAEIEKVLHLYKKAGFYALEVWGGAVPDSVMRYLNEDPWYRLESIKKEIGDVSKLTALSRGRNLFGYSPYPESVIEKFNTQSVKSGLGIMRIFDCLNDIENMKSTIKYVKAAGGIADCAVCYTVDSKFPEKKEDRDRLTVKNLPDQIFDLEYFVNLAKKLEAMGADMISLKDMAGLASPSRAGQIIRRFKEELTVPVDFHSHSTPGYGLASALTAIINGVDIIDTNIMNFAGGSAAPAYELIYLFCQKLGIELDGDAKTVVEINKILKEIRLGALAEVDSYKQFPIEFDITKDKLPADIDQLFDDAIKYANEDKEDELLAACHAIEKYFNFPAPNEMVKKAEIPGGMYTNMLNQLKALGLETLLERVLEVVPVVRLDAGCPPLVTPSSQIIGVQAVNCVIDENSGRQFYTNVSNQFFSLVKGEYGTTPIEIAPEFREKITGKAEKEDYDVSKYQSPENPILSQYGDVKLATDDKEFMLLELFPLVAKGYLEGKRKAEFEAKREANRKAIAAERSKIKRTRKLKIRDLTLRDGQQSLFATRVPQHEIEKVLPYYKAANFYAMEVWGGAIPDSVMRYLNEDPWYRLESIKKEIGDVSYLTALSRGRNLFGYSPYPESVIEGFNKNAVKSGLGIMRIFDCLNDVNNMETTIKYIKEAGGIADCAVCYTVDPKFTRKQRIKAMFSGKKLPKKIFDVDYFINKAKQMEALGADMISVKDMAGLIPPSLSGKIVKRLKNEVKVPIDFHTHCTPGYGLGAVLMAIVNGVDIVDTNILNFAGGPAAPAFEIIQIFADKLGLDTGVDLDAVVKINAELKGIRERIAEFDSYKMFPREFDITADYLPADIDALFEKAIVLAKADKEAELLEVCNAIDAWFNFPAPNEAVKDAEIPGGMYTNMLAQLKGLGLEDLLPTVLKKVPEVRVAAGCPPLVTPSSQIIGVQAVNYVLDVNSGKAPYTNVNNQFFNLVKGEYGETPIDIDPEFRQKICGQREATSYDVSKYKAPENFVLEEFGGVKLAQTEKEMLLLELFPTVALPYLKNLRAEAFYNEQAEIEEQKQKEAAERRAAFDGMSAEEKEEKVLKGLYNFEWLTAQEKTEIEQPEWKVSKLDQKTIDMLNREKPKSKLKGE</sequence>
<feature type="domain" description="Pyruvate carboxyltransferase" evidence="1">
    <location>
        <begin position="549"/>
        <end position="830"/>
    </location>
</feature>
<dbReference type="PROSITE" id="PS50991">
    <property type="entry name" value="PYR_CT"/>
    <property type="match status" value="2"/>
</dbReference>
<dbReference type="GO" id="GO:0004736">
    <property type="term" value="F:pyruvate carboxylase activity"/>
    <property type="evidence" value="ECO:0007669"/>
    <property type="project" value="TreeGrafter"/>
</dbReference>
<dbReference type="GO" id="GO:0016740">
    <property type="term" value="F:transferase activity"/>
    <property type="evidence" value="ECO:0007669"/>
    <property type="project" value="UniProtKB-KW"/>
</dbReference>
<name>A0A4Q7VJ38_9BACT</name>
<dbReference type="Pfam" id="PF02436">
    <property type="entry name" value="PYC_OADA"/>
    <property type="match status" value="2"/>
</dbReference>
<dbReference type="PANTHER" id="PTHR43778">
    <property type="entry name" value="PYRUVATE CARBOXYLASE"/>
    <property type="match status" value="1"/>
</dbReference>
<feature type="domain" description="Pyruvate carboxyltransferase" evidence="1">
    <location>
        <begin position="7"/>
        <end position="288"/>
    </location>
</feature>
<comment type="caution">
    <text evidence="2">The sequence shown here is derived from an EMBL/GenBank/DDBJ whole genome shotgun (WGS) entry which is preliminary data.</text>
</comment>
<dbReference type="GO" id="GO:0005737">
    <property type="term" value="C:cytoplasm"/>
    <property type="evidence" value="ECO:0007669"/>
    <property type="project" value="TreeGrafter"/>
</dbReference>
<dbReference type="AlphaFoldDB" id="A0A4Q7VJ38"/>
<dbReference type="EMBL" id="SHKN01000001">
    <property type="protein sequence ID" value="RZT96196.1"/>
    <property type="molecule type" value="Genomic_DNA"/>
</dbReference>
<proteinExistence type="predicted"/>
<evidence type="ECO:0000313" key="2">
    <source>
        <dbReference type="EMBL" id="RZT96196.1"/>
    </source>
</evidence>